<comment type="caution">
    <text evidence="2">The sequence shown here is derived from an EMBL/GenBank/DDBJ whole genome shotgun (WGS) entry which is preliminary data.</text>
</comment>
<sequence>MAGVATAIGVLAVTATVSAGCVLAGAAAIQSARVSAAADTAALAAADAALGFVGGAPCERAGQVVARAGLAFAACEVDGVTVTVVVASPAGVFTVQARSRAGPPE</sequence>
<protein>
    <recommendedName>
        <fullName evidence="4">Helicase</fullName>
    </recommendedName>
</protein>
<evidence type="ECO:0008006" key="4">
    <source>
        <dbReference type="Google" id="ProtNLM"/>
    </source>
</evidence>
<dbReference type="EMBL" id="JAVIZA010000001">
    <property type="protein sequence ID" value="MDR6166931.1"/>
    <property type="molecule type" value="Genomic_DNA"/>
</dbReference>
<gene>
    <name evidence="2" type="ORF">QE367_001135</name>
</gene>
<name>A0ABU1HZ74_9MICO</name>
<feature type="signal peptide" evidence="1">
    <location>
        <begin position="1"/>
        <end position="19"/>
    </location>
</feature>
<evidence type="ECO:0000313" key="3">
    <source>
        <dbReference type="Proteomes" id="UP001260188"/>
    </source>
</evidence>
<organism evidence="2 3">
    <name type="scientific">Microbacterium paludicola</name>
    <dbReference type="NCBI Taxonomy" id="300019"/>
    <lineage>
        <taxon>Bacteria</taxon>
        <taxon>Bacillati</taxon>
        <taxon>Actinomycetota</taxon>
        <taxon>Actinomycetes</taxon>
        <taxon>Micrococcales</taxon>
        <taxon>Microbacteriaceae</taxon>
        <taxon>Microbacterium</taxon>
    </lineage>
</organism>
<dbReference type="RefSeq" id="WP_071917842.1">
    <property type="nucleotide sequence ID" value="NZ_CP018134.1"/>
</dbReference>
<feature type="chain" id="PRO_5045252561" description="Helicase" evidence="1">
    <location>
        <begin position="20"/>
        <end position="105"/>
    </location>
</feature>
<keyword evidence="3" id="KW-1185">Reference proteome</keyword>
<evidence type="ECO:0000313" key="2">
    <source>
        <dbReference type="EMBL" id="MDR6166931.1"/>
    </source>
</evidence>
<evidence type="ECO:0000256" key="1">
    <source>
        <dbReference type="SAM" id="SignalP"/>
    </source>
</evidence>
<dbReference type="Proteomes" id="UP001260188">
    <property type="component" value="Unassembled WGS sequence"/>
</dbReference>
<keyword evidence="1" id="KW-0732">Signal</keyword>
<accession>A0ABU1HZ74</accession>
<proteinExistence type="predicted"/>
<reference evidence="2 3" key="1">
    <citation type="submission" date="2023-08" db="EMBL/GenBank/DDBJ databases">
        <title>Functional and genomic diversity of the sorghum phyllosphere microbiome.</title>
        <authorList>
            <person name="Shade A."/>
        </authorList>
    </citation>
    <scope>NUCLEOTIDE SEQUENCE [LARGE SCALE GENOMIC DNA]</scope>
    <source>
        <strain evidence="2 3">SORGH_AS_0919</strain>
    </source>
</reference>